<evidence type="ECO:0000256" key="4">
    <source>
        <dbReference type="ARBA" id="ARBA00022840"/>
    </source>
</evidence>
<gene>
    <name evidence="9" type="ORF">GCM10010145_48420</name>
</gene>
<reference evidence="9" key="2">
    <citation type="submission" date="2020-09" db="EMBL/GenBank/DDBJ databases">
        <authorList>
            <person name="Sun Q."/>
            <person name="Ohkuma M."/>
        </authorList>
    </citation>
    <scope>NUCLEOTIDE SEQUENCE</scope>
    <source>
        <strain evidence="9">JCM 3131</strain>
    </source>
</reference>
<evidence type="ECO:0000313" key="10">
    <source>
        <dbReference type="Proteomes" id="UP000620156"/>
    </source>
</evidence>
<dbReference type="PROSITE" id="PS50893">
    <property type="entry name" value="ABC_TRANSPORTER_2"/>
    <property type="match status" value="1"/>
</dbReference>
<dbReference type="Pfam" id="PF00005">
    <property type="entry name" value="ABC_tran"/>
    <property type="match status" value="1"/>
</dbReference>
<feature type="transmembrane region" description="Helical" evidence="7">
    <location>
        <begin position="56"/>
        <end position="76"/>
    </location>
</feature>
<reference evidence="9" key="1">
    <citation type="journal article" date="2014" name="Int. J. Syst. Evol. Microbiol.">
        <title>Complete genome sequence of Corynebacterium casei LMG S-19264T (=DSM 44701T), isolated from a smear-ripened cheese.</title>
        <authorList>
            <consortium name="US DOE Joint Genome Institute (JGI-PGF)"/>
            <person name="Walter F."/>
            <person name="Albersmeier A."/>
            <person name="Kalinowski J."/>
            <person name="Ruckert C."/>
        </authorList>
    </citation>
    <scope>NUCLEOTIDE SEQUENCE</scope>
    <source>
        <strain evidence="9">JCM 3131</strain>
    </source>
</reference>
<dbReference type="PANTHER" id="PTHR24221:SF654">
    <property type="entry name" value="ATP-BINDING CASSETTE SUB-FAMILY B MEMBER 6"/>
    <property type="match status" value="1"/>
</dbReference>
<dbReference type="Gene3D" id="3.40.50.300">
    <property type="entry name" value="P-loop containing nucleotide triphosphate hydrolases"/>
    <property type="match status" value="1"/>
</dbReference>
<feature type="transmembrane region" description="Helical" evidence="7">
    <location>
        <begin position="149"/>
        <end position="172"/>
    </location>
</feature>
<evidence type="ECO:0000256" key="3">
    <source>
        <dbReference type="ARBA" id="ARBA00022741"/>
    </source>
</evidence>
<dbReference type="InterPro" id="IPR003593">
    <property type="entry name" value="AAA+_ATPase"/>
</dbReference>
<dbReference type="GO" id="GO:0005886">
    <property type="term" value="C:plasma membrane"/>
    <property type="evidence" value="ECO:0007669"/>
    <property type="project" value="UniProtKB-SubCell"/>
</dbReference>
<evidence type="ECO:0000256" key="6">
    <source>
        <dbReference type="ARBA" id="ARBA00023136"/>
    </source>
</evidence>
<evidence type="ECO:0000256" key="2">
    <source>
        <dbReference type="ARBA" id="ARBA00022692"/>
    </source>
</evidence>
<dbReference type="EMBL" id="BMQK01000012">
    <property type="protein sequence ID" value="GGQ73017.1"/>
    <property type="molecule type" value="Genomic_DNA"/>
</dbReference>
<dbReference type="GO" id="GO:0005524">
    <property type="term" value="F:ATP binding"/>
    <property type="evidence" value="ECO:0007669"/>
    <property type="project" value="UniProtKB-KW"/>
</dbReference>
<keyword evidence="10" id="KW-1185">Reference proteome</keyword>
<dbReference type="AlphaFoldDB" id="A0A918BKT2"/>
<feature type="transmembrane region" description="Helical" evidence="7">
    <location>
        <begin position="20"/>
        <end position="44"/>
    </location>
</feature>
<dbReference type="InterPro" id="IPR039421">
    <property type="entry name" value="Type_1_exporter"/>
</dbReference>
<dbReference type="InterPro" id="IPR003439">
    <property type="entry name" value="ABC_transporter-like_ATP-bd"/>
</dbReference>
<comment type="caution">
    <text evidence="9">The sequence shown here is derived from an EMBL/GenBank/DDBJ whole genome shotgun (WGS) entry which is preliminary data.</text>
</comment>
<dbReference type="Gene3D" id="1.20.1560.10">
    <property type="entry name" value="ABC transporter type 1, transmembrane domain"/>
    <property type="match status" value="1"/>
</dbReference>
<dbReference type="InterPro" id="IPR036640">
    <property type="entry name" value="ABC1_TM_sf"/>
</dbReference>
<evidence type="ECO:0000256" key="7">
    <source>
        <dbReference type="SAM" id="Phobius"/>
    </source>
</evidence>
<dbReference type="Proteomes" id="UP000620156">
    <property type="component" value="Unassembled WGS sequence"/>
</dbReference>
<dbReference type="GO" id="GO:0034040">
    <property type="term" value="F:ATPase-coupled lipid transmembrane transporter activity"/>
    <property type="evidence" value="ECO:0007669"/>
    <property type="project" value="TreeGrafter"/>
</dbReference>
<dbReference type="SMART" id="SM00382">
    <property type="entry name" value="AAA"/>
    <property type="match status" value="1"/>
</dbReference>
<keyword evidence="5 7" id="KW-1133">Transmembrane helix</keyword>
<dbReference type="SUPFAM" id="SSF52540">
    <property type="entry name" value="P-loop containing nucleoside triphosphate hydrolases"/>
    <property type="match status" value="1"/>
</dbReference>
<keyword evidence="3" id="KW-0547">Nucleotide-binding</keyword>
<dbReference type="RefSeq" id="WP_189218969.1">
    <property type="nucleotide sequence ID" value="NZ_BMQK01000012.1"/>
</dbReference>
<evidence type="ECO:0000313" key="9">
    <source>
        <dbReference type="EMBL" id="GGQ73017.1"/>
    </source>
</evidence>
<keyword evidence="4" id="KW-0067">ATP-binding</keyword>
<dbReference type="PANTHER" id="PTHR24221">
    <property type="entry name" value="ATP-BINDING CASSETTE SUB-FAMILY B"/>
    <property type="match status" value="1"/>
</dbReference>
<keyword evidence="2 7" id="KW-0812">Transmembrane</keyword>
<organism evidence="9 10">
    <name type="scientific">Streptomyces ruber</name>
    <dbReference type="NCBI Taxonomy" id="83378"/>
    <lineage>
        <taxon>Bacteria</taxon>
        <taxon>Bacillati</taxon>
        <taxon>Actinomycetota</taxon>
        <taxon>Actinomycetes</taxon>
        <taxon>Kitasatosporales</taxon>
        <taxon>Streptomycetaceae</taxon>
        <taxon>Streptomyces</taxon>
    </lineage>
</organism>
<evidence type="ECO:0000256" key="1">
    <source>
        <dbReference type="ARBA" id="ARBA00004651"/>
    </source>
</evidence>
<name>A0A918BKT2_9ACTN</name>
<dbReference type="SUPFAM" id="SSF90123">
    <property type="entry name" value="ABC transporter transmembrane region"/>
    <property type="match status" value="1"/>
</dbReference>
<sequence length="601" mass="63707">MRRYPGLWWSLFRLSWSTHRWLTVSTLSVLLLSVVATGACALALRAAVNAMVAGEGFAAVTAAVPAVAAYAALHVLQDATATCRNAVTNRVARLEVEPGVHREVAALPGIEHLERTDYLDRLKAVRDGGTQLVGSMWRVVLTFTSVMKLLVAAGLLGSISPCLLAFVTAAAVPAVCQLKGQRLLNDSQVATMEAVRLEASLAELAVDAGAAPQIRVSGAAPGLGARREAAWAEAHRVRLRARLAASALRLGGWTVFLAALLAGIVLVVGRSASGEASVGDVVLAVTVATSLGQTVQVTVNSTVATTTAGSVIEPYLWLRRYGERARECPPAGGAEVPEALREGIRLQGVTFRYGGSDHEALHGVSCLLPAGAVVAVVGENGSGKSTLVKLLTMLYRPDSGTVLVDGRPLDRLDPEEWRARISAVPQQFGRYPLTVSESVGMGDLAGMADRERITESLRAANADELVDSLPEGLETRLGRELSGVELSEGQWQRLAMARAAMRRSPLLLVLDEPTASIDAVTERAILDRRMTHARAAGRDTGGITVVVSHRLSAVSRADLVLVLAHGRLVEAGPHAELVDRGGPYARMYAAQANAYRDERCP</sequence>
<evidence type="ECO:0000259" key="8">
    <source>
        <dbReference type="PROSITE" id="PS50893"/>
    </source>
</evidence>
<feature type="transmembrane region" description="Helical" evidence="7">
    <location>
        <begin position="247"/>
        <end position="268"/>
    </location>
</feature>
<protein>
    <submittedName>
        <fullName evidence="9">ABC transporter permease</fullName>
    </submittedName>
</protein>
<feature type="domain" description="ABC transporter" evidence="8">
    <location>
        <begin position="344"/>
        <end position="590"/>
    </location>
</feature>
<comment type="subcellular location">
    <subcellularLocation>
        <location evidence="1">Cell membrane</location>
        <topology evidence="1">Multi-pass membrane protein</topology>
    </subcellularLocation>
</comment>
<dbReference type="InterPro" id="IPR027417">
    <property type="entry name" value="P-loop_NTPase"/>
</dbReference>
<accession>A0A918BKT2</accession>
<dbReference type="GO" id="GO:0016887">
    <property type="term" value="F:ATP hydrolysis activity"/>
    <property type="evidence" value="ECO:0007669"/>
    <property type="project" value="InterPro"/>
</dbReference>
<keyword evidence="6 7" id="KW-0472">Membrane</keyword>
<proteinExistence type="predicted"/>
<evidence type="ECO:0000256" key="5">
    <source>
        <dbReference type="ARBA" id="ARBA00022989"/>
    </source>
</evidence>